<feature type="transmembrane region" description="Helical" evidence="14">
    <location>
        <begin position="152"/>
        <end position="172"/>
    </location>
</feature>
<dbReference type="GO" id="GO:0006508">
    <property type="term" value="P:proteolysis"/>
    <property type="evidence" value="ECO:0007669"/>
    <property type="project" value="UniProtKB-KW"/>
</dbReference>
<evidence type="ECO:0000313" key="18">
    <source>
        <dbReference type="EMBL" id="MFC6954632.1"/>
    </source>
</evidence>
<dbReference type="InterPro" id="IPR046342">
    <property type="entry name" value="CBS_dom_sf"/>
</dbReference>
<evidence type="ECO:0000256" key="14">
    <source>
        <dbReference type="PIRNR" id="PIRNR006404"/>
    </source>
</evidence>
<keyword evidence="7" id="KW-0677">Repeat</keyword>
<evidence type="ECO:0000256" key="2">
    <source>
        <dbReference type="ARBA" id="ARBA00007931"/>
    </source>
</evidence>
<dbReference type="InterPro" id="IPR008915">
    <property type="entry name" value="Peptidase_M50"/>
</dbReference>
<evidence type="ECO:0000256" key="3">
    <source>
        <dbReference type="ARBA" id="ARBA00022475"/>
    </source>
</evidence>
<dbReference type="GO" id="GO:0008237">
    <property type="term" value="F:metallopeptidase activity"/>
    <property type="evidence" value="ECO:0007669"/>
    <property type="project" value="UniProtKB-UniRule"/>
</dbReference>
<feature type="transmembrane region" description="Helical" evidence="14">
    <location>
        <begin position="63"/>
        <end position="80"/>
    </location>
</feature>
<dbReference type="SUPFAM" id="SSF54631">
    <property type="entry name" value="CBS-domain pair"/>
    <property type="match status" value="1"/>
</dbReference>
<feature type="transmembrane region" description="Helical" evidence="14">
    <location>
        <begin position="20"/>
        <end position="43"/>
    </location>
</feature>
<reference evidence="18 19" key="1">
    <citation type="journal article" date="2019" name="Int. J. Syst. Evol. Microbiol.">
        <title>The Global Catalogue of Microorganisms (GCM) 10K type strain sequencing project: providing services to taxonomists for standard genome sequencing and annotation.</title>
        <authorList>
            <consortium name="The Broad Institute Genomics Platform"/>
            <consortium name="The Broad Institute Genome Sequencing Center for Infectious Disease"/>
            <person name="Wu L."/>
            <person name="Ma J."/>
        </authorList>
    </citation>
    <scope>NUCLEOTIDE SEQUENCE [LARGE SCALE GENOMIC DNA]</scope>
    <source>
        <strain evidence="18 19">GX26</strain>
    </source>
</reference>
<dbReference type="Pfam" id="PF02163">
    <property type="entry name" value="Peptidase_M50"/>
    <property type="match status" value="2"/>
</dbReference>
<dbReference type="PANTHER" id="PTHR39188:SF3">
    <property type="entry name" value="STAGE IV SPORULATION PROTEIN FB"/>
    <property type="match status" value="1"/>
</dbReference>
<dbReference type="GO" id="GO:0005886">
    <property type="term" value="C:plasma membrane"/>
    <property type="evidence" value="ECO:0007669"/>
    <property type="project" value="UniProtKB-SubCell"/>
</dbReference>
<evidence type="ECO:0000256" key="4">
    <source>
        <dbReference type="ARBA" id="ARBA00022670"/>
    </source>
</evidence>
<dbReference type="Proteomes" id="UP001596395">
    <property type="component" value="Unassembled WGS sequence"/>
</dbReference>
<evidence type="ECO:0000256" key="5">
    <source>
        <dbReference type="ARBA" id="ARBA00022692"/>
    </source>
</evidence>
<evidence type="ECO:0000256" key="12">
    <source>
        <dbReference type="ARBA" id="ARBA00023122"/>
    </source>
</evidence>
<keyword evidence="13 14" id="KW-0472">Membrane</keyword>
<comment type="subcellular location">
    <subcellularLocation>
        <location evidence="1 14">Cell membrane</location>
        <topology evidence="1 14">Multi-pass membrane protein</topology>
    </subcellularLocation>
</comment>
<evidence type="ECO:0000259" key="17">
    <source>
        <dbReference type="SMART" id="SM00116"/>
    </source>
</evidence>
<keyword evidence="10 14" id="KW-1133">Transmembrane helix</keyword>
<evidence type="ECO:0000256" key="7">
    <source>
        <dbReference type="ARBA" id="ARBA00022737"/>
    </source>
</evidence>
<name>A0ABD5VN37_9EURY</name>
<feature type="domain" description="CBS" evidence="17">
    <location>
        <begin position="320"/>
        <end position="365"/>
    </location>
</feature>
<evidence type="ECO:0000256" key="8">
    <source>
        <dbReference type="ARBA" id="ARBA00022801"/>
    </source>
</evidence>
<feature type="active site" evidence="15">
    <location>
        <position position="82"/>
    </location>
</feature>
<evidence type="ECO:0000256" key="15">
    <source>
        <dbReference type="PIRSR" id="PIRSR006404-1"/>
    </source>
</evidence>
<keyword evidence="19" id="KW-1185">Reference proteome</keyword>
<keyword evidence="5 14" id="KW-0812">Transmembrane</keyword>
<organism evidence="18 19">
    <name type="scientific">Halorubellus litoreus</name>
    <dbReference type="NCBI Taxonomy" id="755308"/>
    <lineage>
        <taxon>Archaea</taxon>
        <taxon>Methanobacteriati</taxon>
        <taxon>Methanobacteriota</taxon>
        <taxon>Stenosarchaea group</taxon>
        <taxon>Halobacteria</taxon>
        <taxon>Halobacteriales</taxon>
        <taxon>Halorubellaceae</taxon>
        <taxon>Halorubellus</taxon>
    </lineage>
</organism>
<keyword evidence="4 14" id="KW-0645">Protease</keyword>
<comment type="caution">
    <text evidence="18">The sequence shown here is derived from an EMBL/GenBank/DDBJ whole genome shotgun (WGS) entry which is preliminary data.</text>
</comment>
<comment type="similarity">
    <text evidence="2 14">Belongs to the peptidase M50B family.</text>
</comment>
<dbReference type="InterPro" id="IPR000644">
    <property type="entry name" value="CBS_dom"/>
</dbReference>
<dbReference type="Pfam" id="PF00571">
    <property type="entry name" value="CBS"/>
    <property type="match status" value="1"/>
</dbReference>
<evidence type="ECO:0000256" key="1">
    <source>
        <dbReference type="ARBA" id="ARBA00004651"/>
    </source>
</evidence>
<evidence type="ECO:0000256" key="9">
    <source>
        <dbReference type="ARBA" id="ARBA00022833"/>
    </source>
</evidence>
<dbReference type="GO" id="GO:0046872">
    <property type="term" value="F:metal ion binding"/>
    <property type="evidence" value="ECO:0007669"/>
    <property type="project" value="UniProtKB-UniRule"/>
</dbReference>
<accession>A0ABD5VN37</accession>
<dbReference type="InterPro" id="IPR016483">
    <property type="entry name" value="UCP006404_Pept_M50_CBS"/>
</dbReference>
<evidence type="ECO:0000256" key="16">
    <source>
        <dbReference type="PIRSR" id="PIRSR006404-2"/>
    </source>
</evidence>
<evidence type="ECO:0000256" key="13">
    <source>
        <dbReference type="ARBA" id="ARBA00023136"/>
    </source>
</evidence>
<feature type="binding site" evidence="16">
    <location>
        <position position="178"/>
    </location>
    <ligand>
        <name>Zn(2+)</name>
        <dbReference type="ChEBI" id="CHEBI:29105"/>
        <note>catalytic</note>
    </ligand>
</feature>
<dbReference type="AlphaFoldDB" id="A0ABD5VN37"/>
<dbReference type="SMART" id="SM00116">
    <property type="entry name" value="CBS"/>
    <property type="match status" value="1"/>
</dbReference>
<dbReference type="PIRSF" id="PIRSF006404">
    <property type="entry name" value="UCP006404_Pept_M50_CBS"/>
    <property type="match status" value="1"/>
</dbReference>
<dbReference type="EMBL" id="JBHSXN010000003">
    <property type="protein sequence ID" value="MFC6954632.1"/>
    <property type="molecule type" value="Genomic_DNA"/>
</dbReference>
<keyword evidence="12" id="KW-0129">CBS domain</keyword>
<gene>
    <name evidence="18" type="ORF">ACFQGB_17340</name>
</gene>
<feature type="transmembrane region" description="Helical" evidence="14">
    <location>
        <begin position="199"/>
        <end position="231"/>
    </location>
</feature>
<evidence type="ECO:0000313" key="19">
    <source>
        <dbReference type="Proteomes" id="UP001596395"/>
    </source>
</evidence>
<dbReference type="PANTHER" id="PTHR39188">
    <property type="entry name" value="MEMBRANE-ASSOCIATED ZINC METALLOPROTEASE M50B"/>
    <property type="match status" value="1"/>
</dbReference>
<feature type="binding site" evidence="16">
    <location>
        <position position="81"/>
    </location>
    <ligand>
        <name>Zn(2+)</name>
        <dbReference type="ChEBI" id="CHEBI:29105"/>
        <note>catalytic</note>
    </ligand>
</feature>
<keyword evidence="11 14" id="KW-0482">Metalloprotease</keyword>
<keyword evidence="9 14" id="KW-0862">Zinc</keyword>
<comment type="cofactor">
    <cofactor evidence="14 16">
        <name>Zn(2+)</name>
        <dbReference type="ChEBI" id="CHEBI:29105"/>
    </cofactor>
    <text evidence="14 16">Binds 1 zinc ion per subunit.</text>
</comment>
<dbReference type="RefSeq" id="WP_336351569.1">
    <property type="nucleotide sequence ID" value="NZ_JAZAQL010000003.1"/>
</dbReference>
<keyword evidence="6 14" id="KW-0479">Metal-binding</keyword>
<feature type="transmembrane region" description="Helical" evidence="14">
    <location>
        <begin position="122"/>
        <end position="145"/>
    </location>
</feature>
<evidence type="ECO:0000256" key="11">
    <source>
        <dbReference type="ARBA" id="ARBA00023049"/>
    </source>
</evidence>
<keyword evidence="3 14" id="KW-1003">Cell membrane</keyword>
<dbReference type="Gene3D" id="3.10.580.10">
    <property type="entry name" value="CBS-domain"/>
    <property type="match status" value="1"/>
</dbReference>
<proteinExistence type="inferred from homology"/>
<evidence type="ECO:0000256" key="10">
    <source>
        <dbReference type="ARBA" id="ARBA00022989"/>
    </source>
</evidence>
<evidence type="ECO:0000256" key="6">
    <source>
        <dbReference type="ARBA" id="ARBA00022723"/>
    </source>
</evidence>
<sequence>MYNYRVATVWGIPIKVNISLVVFLPVLAWIIGGTGQIELYAGLVEVVSGVPLDVETLQAGNNGFVLGALAAIGLFASVTVHELGHAAAARRYGIETSAITLWILGGLASLERLPKEPGRELVIALAGPAASVVTGIACYAALFVVPASAPSVVFVLGFLAITNVTLTVFNLLPAFPMDGGRVLRAFLARSRPYVDATRIAARVGVMFAILFALVGLFGGAPMLLLLALFVYSAANGESRVVALEGMLDGFLVKDVVDRDRPTVDADVTLDAFAQRVLDDRVDHHVVRDRGGRVIGLVGLDALREHGRDTGTLVGDVATTDLPTVDLTTPAFDALREMDKVEYAFVTDGTDVVGIVEREDFASLLELTGLSQRDRFAQ</sequence>
<dbReference type="CDD" id="cd06164">
    <property type="entry name" value="S2P-M50_SpoIVFB_CBS"/>
    <property type="match status" value="1"/>
</dbReference>
<keyword evidence="8 14" id="KW-0378">Hydrolase</keyword>
<protein>
    <recommendedName>
        <fullName evidence="14">Zinc metalloprotease</fullName>
    </recommendedName>
</protein>
<feature type="binding site" evidence="16">
    <location>
        <position position="85"/>
    </location>
    <ligand>
        <name>Zn(2+)</name>
        <dbReference type="ChEBI" id="CHEBI:29105"/>
        <note>catalytic</note>
    </ligand>
</feature>